<comment type="caution">
    <text evidence="1">The sequence shown here is derived from an EMBL/GenBank/DDBJ whole genome shotgun (WGS) entry which is preliminary data.</text>
</comment>
<dbReference type="EMBL" id="JAVDXO010000001">
    <property type="protein sequence ID" value="MDR7304739.1"/>
    <property type="molecule type" value="Genomic_DNA"/>
</dbReference>
<sequence length="238" mass="25690">MTYQGARARPLDGEEKRYFSVSKVRLSSAGSVTHVLWSEINPASNGDVGPPVVVPVAEVVEAIHGGAHVAAIFLPPHAHLPECAFEVIERWDGSQTIDLVKRAGITPNGVANIQNLATLAQDPPPREVRAYTPRARVKKTYAVSQVALDEDGRVTDVRWGSVNTVKNVWAGPEVIAPVADVVAALQAGDRVFALFPSVHGHLPDRQFAQADYDGGRQTIVLVGPAAYEREIHDMDRIG</sequence>
<dbReference type="RefSeq" id="WP_310338130.1">
    <property type="nucleotide sequence ID" value="NZ_JAVDXO010000001.1"/>
</dbReference>
<keyword evidence="2" id="KW-1185">Reference proteome</keyword>
<reference evidence="1 2" key="1">
    <citation type="submission" date="2023-07" db="EMBL/GenBank/DDBJ databases">
        <title>Sorghum-associated microbial communities from plants grown in Nebraska, USA.</title>
        <authorList>
            <person name="Schachtman D."/>
        </authorList>
    </citation>
    <scope>NUCLEOTIDE SEQUENCE [LARGE SCALE GENOMIC DNA]</scope>
    <source>
        <strain evidence="1 2">BE308</strain>
    </source>
</reference>
<proteinExistence type="predicted"/>
<evidence type="ECO:0000313" key="2">
    <source>
        <dbReference type="Proteomes" id="UP001268089"/>
    </source>
</evidence>
<organism evidence="1 2">
    <name type="scientific">Rhodoferax saidenbachensis</name>
    <dbReference type="NCBI Taxonomy" id="1484693"/>
    <lineage>
        <taxon>Bacteria</taxon>
        <taxon>Pseudomonadati</taxon>
        <taxon>Pseudomonadota</taxon>
        <taxon>Betaproteobacteria</taxon>
        <taxon>Burkholderiales</taxon>
        <taxon>Comamonadaceae</taxon>
        <taxon>Rhodoferax</taxon>
    </lineage>
</organism>
<gene>
    <name evidence="1" type="ORF">J2X15_000005</name>
</gene>
<protein>
    <submittedName>
        <fullName evidence="1">Uncharacterized protein</fullName>
    </submittedName>
</protein>
<dbReference type="Proteomes" id="UP001268089">
    <property type="component" value="Unassembled WGS sequence"/>
</dbReference>
<evidence type="ECO:0000313" key="1">
    <source>
        <dbReference type="EMBL" id="MDR7304739.1"/>
    </source>
</evidence>
<accession>A0ABU1ZGR5</accession>
<name>A0ABU1ZGR5_9BURK</name>